<name>A0A917KET3_9ACTN</name>
<feature type="domain" description="Enolase C-terminal" evidence="1">
    <location>
        <begin position="4"/>
        <end position="63"/>
    </location>
</feature>
<dbReference type="EMBL" id="BMQA01000004">
    <property type="protein sequence ID" value="GGJ08504.1"/>
    <property type="molecule type" value="Genomic_DNA"/>
</dbReference>
<protein>
    <recommendedName>
        <fullName evidence="1">Enolase C-terminal domain-containing protein</fullName>
    </recommendedName>
</protein>
<evidence type="ECO:0000313" key="2">
    <source>
        <dbReference type="EMBL" id="GGJ08504.1"/>
    </source>
</evidence>
<comment type="caution">
    <text evidence="2">The sequence shown here is derived from an EMBL/GenBank/DDBJ whole genome shotgun (WGS) entry which is preliminary data.</text>
</comment>
<reference evidence="2" key="1">
    <citation type="journal article" date="2014" name="Int. J. Syst. Evol. Microbiol.">
        <title>Complete genome sequence of Corynebacterium casei LMG S-19264T (=DSM 44701T), isolated from a smear-ripened cheese.</title>
        <authorList>
            <consortium name="US DOE Joint Genome Institute (JGI-PGF)"/>
            <person name="Walter F."/>
            <person name="Albersmeier A."/>
            <person name="Kalinowski J."/>
            <person name="Ruckert C."/>
        </authorList>
    </citation>
    <scope>NUCLEOTIDE SEQUENCE</scope>
    <source>
        <strain evidence="2">JCM 3086</strain>
    </source>
</reference>
<dbReference type="SUPFAM" id="SSF51604">
    <property type="entry name" value="Enolase C-terminal domain-like"/>
    <property type="match status" value="1"/>
</dbReference>
<dbReference type="Gene3D" id="3.20.20.120">
    <property type="entry name" value="Enolase-like C-terminal domain"/>
    <property type="match status" value="1"/>
</dbReference>
<proteinExistence type="predicted"/>
<evidence type="ECO:0000259" key="1">
    <source>
        <dbReference type="Pfam" id="PF13378"/>
    </source>
</evidence>
<evidence type="ECO:0000313" key="3">
    <source>
        <dbReference type="Proteomes" id="UP000657574"/>
    </source>
</evidence>
<dbReference type="InterPro" id="IPR029065">
    <property type="entry name" value="Enolase_C-like"/>
</dbReference>
<sequence>MAESSIGRAGNVALASLPGFTLPGDVPGAGRFYKVDVTEPFVVDDGHLRVPTGSGLGVTPLDDVLAEITTSTEYIALG</sequence>
<dbReference type="AlphaFoldDB" id="A0A917KET3"/>
<dbReference type="InterPro" id="IPR036849">
    <property type="entry name" value="Enolase-like_C_sf"/>
</dbReference>
<dbReference type="Pfam" id="PF13378">
    <property type="entry name" value="MR_MLE_C"/>
    <property type="match status" value="1"/>
</dbReference>
<accession>A0A917KET3</accession>
<reference evidence="2" key="2">
    <citation type="submission" date="2020-09" db="EMBL/GenBank/DDBJ databases">
        <authorList>
            <person name="Sun Q."/>
            <person name="Ohkuma M."/>
        </authorList>
    </citation>
    <scope>NUCLEOTIDE SEQUENCE</scope>
    <source>
        <strain evidence="2">JCM 3086</strain>
    </source>
</reference>
<keyword evidence="3" id="KW-1185">Reference proteome</keyword>
<organism evidence="2 3">
    <name type="scientific">Streptomyces brasiliensis</name>
    <dbReference type="NCBI Taxonomy" id="1954"/>
    <lineage>
        <taxon>Bacteria</taxon>
        <taxon>Bacillati</taxon>
        <taxon>Actinomycetota</taxon>
        <taxon>Actinomycetes</taxon>
        <taxon>Kitasatosporales</taxon>
        <taxon>Streptomycetaceae</taxon>
        <taxon>Streptomyces</taxon>
    </lineage>
</organism>
<gene>
    <name evidence="2" type="ORF">GCM10010121_018540</name>
</gene>
<dbReference type="Proteomes" id="UP000657574">
    <property type="component" value="Unassembled WGS sequence"/>
</dbReference>